<proteinExistence type="predicted"/>
<name>A0A0A8YR82_ARUDO</name>
<reference evidence="1" key="1">
    <citation type="submission" date="2014-09" db="EMBL/GenBank/DDBJ databases">
        <authorList>
            <person name="Magalhaes I.L.F."/>
            <person name="Oliveira U."/>
            <person name="Santos F.R."/>
            <person name="Vidigal T.H.D.A."/>
            <person name="Brescovit A.D."/>
            <person name="Santos A.J."/>
        </authorList>
    </citation>
    <scope>NUCLEOTIDE SEQUENCE</scope>
    <source>
        <tissue evidence="1">Shoot tissue taken approximately 20 cm above the soil surface</tissue>
    </source>
</reference>
<organism evidence="1">
    <name type="scientific">Arundo donax</name>
    <name type="common">Giant reed</name>
    <name type="synonym">Donax arundinaceus</name>
    <dbReference type="NCBI Taxonomy" id="35708"/>
    <lineage>
        <taxon>Eukaryota</taxon>
        <taxon>Viridiplantae</taxon>
        <taxon>Streptophyta</taxon>
        <taxon>Embryophyta</taxon>
        <taxon>Tracheophyta</taxon>
        <taxon>Spermatophyta</taxon>
        <taxon>Magnoliopsida</taxon>
        <taxon>Liliopsida</taxon>
        <taxon>Poales</taxon>
        <taxon>Poaceae</taxon>
        <taxon>PACMAD clade</taxon>
        <taxon>Arundinoideae</taxon>
        <taxon>Arundineae</taxon>
        <taxon>Arundo</taxon>
    </lineage>
</organism>
<reference evidence="1" key="2">
    <citation type="journal article" date="2015" name="Data Brief">
        <title>Shoot transcriptome of the giant reed, Arundo donax.</title>
        <authorList>
            <person name="Barrero R.A."/>
            <person name="Guerrero F.D."/>
            <person name="Moolhuijzen P."/>
            <person name="Goolsby J.A."/>
            <person name="Tidwell J."/>
            <person name="Bellgard S.E."/>
            <person name="Bellgard M.I."/>
        </authorList>
    </citation>
    <scope>NUCLEOTIDE SEQUENCE</scope>
    <source>
        <tissue evidence="1">Shoot tissue taken approximately 20 cm above the soil surface</tissue>
    </source>
</reference>
<dbReference type="EMBL" id="GBRH01273003">
    <property type="protein sequence ID" value="JAD24892.1"/>
    <property type="molecule type" value="Transcribed_RNA"/>
</dbReference>
<accession>A0A0A8YR82</accession>
<evidence type="ECO:0000313" key="1">
    <source>
        <dbReference type="EMBL" id="JAD24892.1"/>
    </source>
</evidence>
<dbReference type="AlphaFoldDB" id="A0A0A8YR82"/>
<sequence length="51" mass="5825">MLGQLALWARIASSAILLLSQTLSPPFFLLQYLHRNFKFATCILLVLHQLL</sequence>
<protein>
    <submittedName>
        <fullName evidence="1">Uncharacterized protein</fullName>
    </submittedName>
</protein>